<dbReference type="InterPro" id="IPR036291">
    <property type="entry name" value="NAD(P)-bd_dom_sf"/>
</dbReference>
<dbReference type="PANTHER" id="PTHR43242">
    <property type="entry name" value="NAD(P)-BINDING ROSSMANN-FOLD SUPERFAMILY PROTEIN"/>
    <property type="match status" value="1"/>
</dbReference>
<feature type="domain" description="RmlD-like substrate binding" evidence="1">
    <location>
        <begin position="34"/>
        <end position="304"/>
    </location>
</feature>
<evidence type="ECO:0000313" key="2">
    <source>
        <dbReference type="EMBL" id="KUN15364.1"/>
    </source>
</evidence>
<keyword evidence="3" id="KW-1185">Reference proteome</keyword>
<protein>
    <submittedName>
        <fullName evidence="2">dTDP-4-dehydrorhamnose reductase</fullName>
    </submittedName>
</protein>
<dbReference type="PANTHER" id="PTHR43242:SF1">
    <property type="entry name" value="NAD(P)-BINDING ROSSMANN-FOLD SUPERFAMILY PROTEIN"/>
    <property type="match status" value="1"/>
</dbReference>
<dbReference type="Pfam" id="PF04321">
    <property type="entry name" value="RmlD_sub_bind"/>
    <property type="match status" value="1"/>
</dbReference>
<dbReference type="EMBL" id="LMWP01000072">
    <property type="protein sequence ID" value="KUN15364.1"/>
    <property type="molecule type" value="Genomic_DNA"/>
</dbReference>
<reference evidence="2 3" key="1">
    <citation type="submission" date="2015-10" db="EMBL/GenBank/DDBJ databases">
        <title>Draft genome sequence of Streptomyces corchorusii DSM 40340, type strain for the species Streptomyces corchorusii.</title>
        <authorList>
            <person name="Ruckert C."/>
            <person name="Winkler A."/>
            <person name="Kalinowski J."/>
            <person name="Kampfer P."/>
            <person name="Glaeser S."/>
        </authorList>
    </citation>
    <scope>NUCLEOTIDE SEQUENCE [LARGE SCALE GENOMIC DNA]</scope>
    <source>
        <strain evidence="2 3">DSM 40340</strain>
    </source>
</reference>
<name>A0A101PPP1_STRCK</name>
<proteinExistence type="predicted"/>
<dbReference type="InterPro" id="IPR029903">
    <property type="entry name" value="RmlD-like-bd"/>
</dbReference>
<comment type="caution">
    <text evidence="2">The sequence shown here is derived from an EMBL/GenBank/DDBJ whole genome shotgun (WGS) entry which is preliminary data.</text>
</comment>
<dbReference type="AlphaFoldDB" id="A0A101PPP1"/>
<dbReference type="SUPFAM" id="SSF51735">
    <property type="entry name" value="NAD(P)-binding Rossmann-fold domains"/>
    <property type="match status" value="1"/>
</dbReference>
<sequence length="324" mass="35208">MSARHISRRKHMSDLRSSPLVLRPGTAAPAVPGRILILGSGYLAGHIAARLTRLGAETVLSSRRAPVLPESRGVRWKQVDVTSGPQVAALMDAVEPDVVVAVHGPSDITWCESHPEEAYATHHGGARNIAAALDGRPVLLVSTDNVFSGEDESYGESAQTFPVNAYGRAKLAAERELLDTSSALVLRVSLVYGWEDRGPRPNFLTSVVRSLMRKEQLRIPDDHWNTPVHVEDVAAWATTLMSSGRTGTLHLGGPRRIGRVDWARHIAEQLGVDPMLIVPTPRIGTAYACRPRNACLHSEVAAQLPELQHHRPADVLETTHALIS</sequence>
<organism evidence="2 3">
    <name type="scientific">Streptomyces corchorusii</name>
    <name type="common">Streptomyces chibaensis</name>
    <dbReference type="NCBI Taxonomy" id="1903"/>
    <lineage>
        <taxon>Bacteria</taxon>
        <taxon>Bacillati</taxon>
        <taxon>Actinomycetota</taxon>
        <taxon>Actinomycetes</taxon>
        <taxon>Kitasatosporales</taxon>
        <taxon>Streptomycetaceae</taxon>
        <taxon>Streptomyces</taxon>
    </lineage>
</organism>
<gene>
    <name evidence="2" type="ORF">AQJ11_43275</name>
</gene>
<evidence type="ECO:0000313" key="3">
    <source>
        <dbReference type="Proteomes" id="UP000053398"/>
    </source>
</evidence>
<evidence type="ECO:0000259" key="1">
    <source>
        <dbReference type="Pfam" id="PF04321"/>
    </source>
</evidence>
<dbReference type="Gene3D" id="3.40.50.720">
    <property type="entry name" value="NAD(P)-binding Rossmann-like Domain"/>
    <property type="match status" value="1"/>
</dbReference>
<dbReference type="Proteomes" id="UP000053398">
    <property type="component" value="Unassembled WGS sequence"/>
</dbReference>
<accession>A0A101PPP1</accession>